<evidence type="ECO:0000259" key="6">
    <source>
        <dbReference type="Pfam" id="PF00135"/>
    </source>
</evidence>
<keyword evidence="3 5" id="KW-0378">Hydrolase</keyword>
<dbReference type="VEuPathDB" id="VectorBase:HLOH_044446"/>
<dbReference type="GO" id="GO:0006581">
    <property type="term" value="P:acetylcholine catabolic process"/>
    <property type="evidence" value="ECO:0007669"/>
    <property type="project" value="TreeGrafter"/>
</dbReference>
<dbReference type="InterPro" id="IPR029058">
    <property type="entry name" value="AB_hydrolase_fold"/>
</dbReference>
<dbReference type="EC" id="3.1.1.-" evidence="5"/>
<evidence type="ECO:0000256" key="4">
    <source>
        <dbReference type="ARBA" id="ARBA00023180"/>
    </source>
</evidence>
<comment type="caution">
    <text evidence="7">The sequence shown here is derived from an EMBL/GenBank/DDBJ whole genome shotgun (WGS) entry which is preliminary data.</text>
</comment>
<dbReference type="InterPro" id="IPR050654">
    <property type="entry name" value="AChE-related_enzymes"/>
</dbReference>
<dbReference type="PANTHER" id="PTHR43918">
    <property type="entry name" value="ACETYLCHOLINESTERASE"/>
    <property type="match status" value="1"/>
</dbReference>
<feature type="chain" id="PRO_5039962265" description="Carboxylic ester hydrolase" evidence="5">
    <location>
        <begin position="17"/>
        <end position="395"/>
    </location>
</feature>
<dbReference type="SUPFAM" id="SSF53474">
    <property type="entry name" value="alpha/beta-Hydrolases"/>
    <property type="match status" value="1"/>
</dbReference>
<dbReference type="PROSITE" id="PS00122">
    <property type="entry name" value="CARBOXYLESTERASE_B_1"/>
    <property type="match status" value="1"/>
</dbReference>
<reference evidence="7 8" key="1">
    <citation type="journal article" date="2020" name="Cell">
        <title>Large-Scale Comparative Analyses of Tick Genomes Elucidate Their Genetic Diversity and Vector Capacities.</title>
        <authorList>
            <consortium name="Tick Genome and Microbiome Consortium (TIGMIC)"/>
            <person name="Jia N."/>
            <person name="Wang J."/>
            <person name="Shi W."/>
            <person name="Du L."/>
            <person name="Sun Y."/>
            <person name="Zhan W."/>
            <person name="Jiang J.F."/>
            <person name="Wang Q."/>
            <person name="Zhang B."/>
            <person name="Ji P."/>
            <person name="Bell-Sakyi L."/>
            <person name="Cui X.M."/>
            <person name="Yuan T.T."/>
            <person name="Jiang B.G."/>
            <person name="Yang W.F."/>
            <person name="Lam T.T."/>
            <person name="Chang Q.C."/>
            <person name="Ding S.J."/>
            <person name="Wang X.J."/>
            <person name="Zhu J.G."/>
            <person name="Ruan X.D."/>
            <person name="Zhao L."/>
            <person name="Wei J.T."/>
            <person name="Ye R.Z."/>
            <person name="Que T.C."/>
            <person name="Du C.H."/>
            <person name="Zhou Y.H."/>
            <person name="Cheng J.X."/>
            <person name="Dai P.F."/>
            <person name="Guo W.B."/>
            <person name="Han X.H."/>
            <person name="Huang E.J."/>
            <person name="Li L.F."/>
            <person name="Wei W."/>
            <person name="Gao Y.C."/>
            <person name="Liu J.Z."/>
            <person name="Shao H.Z."/>
            <person name="Wang X."/>
            <person name="Wang C.C."/>
            <person name="Yang T.C."/>
            <person name="Huo Q.B."/>
            <person name="Li W."/>
            <person name="Chen H.Y."/>
            <person name="Chen S.E."/>
            <person name="Zhou L.G."/>
            <person name="Ni X.B."/>
            <person name="Tian J.H."/>
            <person name="Sheng Y."/>
            <person name="Liu T."/>
            <person name="Pan Y.S."/>
            <person name="Xia L.Y."/>
            <person name="Li J."/>
            <person name="Zhao F."/>
            <person name="Cao W.C."/>
        </authorList>
    </citation>
    <scope>NUCLEOTIDE SEQUENCE [LARGE SCALE GENOMIC DNA]</scope>
    <source>
        <strain evidence="7">HaeL-2018</strain>
    </source>
</reference>
<dbReference type="GO" id="GO:0005886">
    <property type="term" value="C:plasma membrane"/>
    <property type="evidence" value="ECO:0007669"/>
    <property type="project" value="TreeGrafter"/>
</dbReference>
<dbReference type="Pfam" id="PF00135">
    <property type="entry name" value="COesterase"/>
    <property type="match status" value="1"/>
</dbReference>
<dbReference type="GO" id="GO:0005615">
    <property type="term" value="C:extracellular space"/>
    <property type="evidence" value="ECO:0007669"/>
    <property type="project" value="TreeGrafter"/>
</dbReference>
<dbReference type="PANTHER" id="PTHR43918:SF4">
    <property type="entry name" value="CARBOXYLIC ESTER HYDROLASE"/>
    <property type="match status" value="1"/>
</dbReference>
<dbReference type="OrthoDB" id="6846267at2759"/>
<keyword evidence="2" id="KW-0719">Serine esterase</keyword>
<dbReference type="GO" id="GO:0003990">
    <property type="term" value="F:acetylcholinesterase activity"/>
    <property type="evidence" value="ECO:0007669"/>
    <property type="project" value="TreeGrafter"/>
</dbReference>
<dbReference type="InterPro" id="IPR002018">
    <property type="entry name" value="CarbesteraseB"/>
</dbReference>
<dbReference type="PROSITE" id="PS00941">
    <property type="entry name" value="CARBOXYLESTERASE_B_2"/>
    <property type="match status" value="1"/>
</dbReference>
<feature type="signal peptide" evidence="5">
    <location>
        <begin position="1"/>
        <end position="16"/>
    </location>
</feature>
<dbReference type="GO" id="GO:0019695">
    <property type="term" value="P:choline metabolic process"/>
    <property type="evidence" value="ECO:0007669"/>
    <property type="project" value="TreeGrafter"/>
</dbReference>
<keyword evidence="4" id="KW-0325">Glycoprotein</keyword>
<dbReference type="InterPro" id="IPR019826">
    <property type="entry name" value="Carboxylesterase_B_AS"/>
</dbReference>
<dbReference type="Gene3D" id="3.40.50.1820">
    <property type="entry name" value="alpha/beta hydrolase"/>
    <property type="match status" value="1"/>
</dbReference>
<dbReference type="AlphaFoldDB" id="A0A9J6FQC9"/>
<protein>
    <recommendedName>
        <fullName evidence="5">Carboxylic ester hydrolase</fullName>
        <ecNumber evidence="5">3.1.1.-</ecNumber>
    </recommendedName>
</protein>
<feature type="domain" description="Carboxylesterase type B" evidence="6">
    <location>
        <begin position="18"/>
        <end position="350"/>
    </location>
</feature>
<evidence type="ECO:0000256" key="5">
    <source>
        <dbReference type="RuleBase" id="RU361235"/>
    </source>
</evidence>
<keyword evidence="8" id="KW-1185">Reference proteome</keyword>
<comment type="similarity">
    <text evidence="1 5">Belongs to the type-B carboxylesterase/lipase family.</text>
</comment>
<accession>A0A9J6FQC9</accession>
<dbReference type="InterPro" id="IPR019819">
    <property type="entry name" value="Carboxylesterase_B_CS"/>
</dbReference>
<gene>
    <name evidence="7" type="ORF">HPB48_012664</name>
</gene>
<sequence length="395" mass="43989">MLVLALLCCCVAYCAAGTPLVQTNFGPVSGRRFLVNDTLVDAFYGIPYAEPPVGDLRFQRPRPVRPWKEVLNATQKPSPCRQLDLRFLKSVTLRYDNASEDCLYINIWRPARAECAEGRCKAKLPVVVYVHGGAFQWGDSALYFYDMERFVSKLDVVFVTFNYRVGLFGFLTTNTTDAPEDNGLWDQNLALKWVKENIGHFGGDPDDVTLTGESAGGIAVGLHAASPHSRGLFKRAFIQSGTPLSSILWRQHSPISTTRNIAGVLGCYNSTQSLNEQAHEVVACLKKLDAKVIMQALKEQGSAQRIFMPLFGGSFTPRDPHSSTAWTGINVESVLLGTTSDEGSLFVDNIRFLNPFIDQILDQDYRLPCDNLHGDVVWNPDKECPQYSDEVLRRL</sequence>
<dbReference type="OMA" id="HICAYLT"/>
<evidence type="ECO:0000256" key="3">
    <source>
        <dbReference type="ARBA" id="ARBA00022801"/>
    </source>
</evidence>
<evidence type="ECO:0000313" key="7">
    <source>
        <dbReference type="EMBL" id="KAH9368406.1"/>
    </source>
</evidence>
<dbReference type="Proteomes" id="UP000821853">
    <property type="component" value="Chromosome 2"/>
</dbReference>
<name>A0A9J6FQC9_HAELO</name>
<proteinExistence type="inferred from homology"/>
<organism evidence="7 8">
    <name type="scientific">Haemaphysalis longicornis</name>
    <name type="common">Bush tick</name>
    <dbReference type="NCBI Taxonomy" id="44386"/>
    <lineage>
        <taxon>Eukaryota</taxon>
        <taxon>Metazoa</taxon>
        <taxon>Ecdysozoa</taxon>
        <taxon>Arthropoda</taxon>
        <taxon>Chelicerata</taxon>
        <taxon>Arachnida</taxon>
        <taxon>Acari</taxon>
        <taxon>Parasitiformes</taxon>
        <taxon>Ixodida</taxon>
        <taxon>Ixodoidea</taxon>
        <taxon>Ixodidae</taxon>
        <taxon>Haemaphysalinae</taxon>
        <taxon>Haemaphysalis</taxon>
    </lineage>
</organism>
<evidence type="ECO:0000256" key="2">
    <source>
        <dbReference type="ARBA" id="ARBA00022487"/>
    </source>
</evidence>
<evidence type="ECO:0000256" key="1">
    <source>
        <dbReference type="ARBA" id="ARBA00005964"/>
    </source>
</evidence>
<keyword evidence="5" id="KW-0732">Signal</keyword>
<evidence type="ECO:0000313" key="8">
    <source>
        <dbReference type="Proteomes" id="UP000821853"/>
    </source>
</evidence>
<dbReference type="EMBL" id="JABSTR010000004">
    <property type="protein sequence ID" value="KAH9368406.1"/>
    <property type="molecule type" value="Genomic_DNA"/>
</dbReference>